<keyword evidence="8 11" id="KW-0067">ATP-binding</keyword>
<proteinExistence type="inferred from homology"/>
<gene>
    <name evidence="11" type="primary">bioW</name>
    <name evidence="12" type="ORF">HMPREF0769_10721</name>
</gene>
<protein>
    <recommendedName>
        <fullName evidence="4 11">6-carboxyhexanoate--CoA ligase</fullName>
        <ecNumber evidence="4 11">6.2.1.14</ecNumber>
    </recommendedName>
    <alternativeName>
        <fullName evidence="11">Pimeloyl-CoA synthase</fullName>
    </alternativeName>
</protein>
<dbReference type="NCBIfam" id="NF002360">
    <property type="entry name" value="PRK01322.1"/>
    <property type="match status" value="1"/>
</dbReference>
<comment type="function">
    <text evidence="11">Catalyzes the transformation of pimelate into pimeloyl-CoA with concomitant hydrolysis of ATP to AMP.</text>
</comment>
<evidence type="ECO:0000256" key="3">
    <source>
        <dbReference type="ARBA" id="ARBA00011738"/>
    </source>
</evidence>
<dbReference type="Proteomes" id="UP000003455">
    <property type="component" value="Chromosome"/>
</dbReference>
<evidence type="ECO:0000256" key="4">
    <source>
        <dbReference type="ARBA" id="ARBA00012984"/>
    </source>
</evidence>
<keyword evidence="7 11" id="KW-0093">Biotin biosynthesis</keyword>
<dbReference type="HOGENOM" id="CLU_076858_0_0_9"/>
<comment type="cofactor">
    <cofactor evidence="1 11">
        <name>Mg(2+)</name>
        <dbReference type="ChEBI" id="CHEBI:18420"/>
    </cofactor>
</comment>
<comment type="catalytic activity">
    <reaction evidence="10 11">
        <text>heptanedioate + ATP + CoA = 6-carboxyhexanoyl-CoA + AMP + diphosphate</text>
        <dbReference type="Rhea" id="RHEA:14781"/>
        <dbReference type="ChEBI" id="CHEBI:30616"/>
        <dbReference type="ChEBI" id="CHEBI:33019"/>
        <dbReference type="ChEBI" id="CHEBI:36165"/>
        <dbReference type="ChEBI" id="CHEBI:57287"/>
        <dbReference type="ChEBI" id="CHEBI:57360"/>
        <dbReference type="ChEBI" id="CHEBI:456215"/>
        <dbReference type="EC" id="6.2.1.14"/>
    </reaction>
</comment>
<dbReference type="EMBL" id="ACJA02000001">
    <property type="protein sequence ID" value="EFH96719.1"/>
    <property type="molecule type" value="Genomic_DNA"/>
</dbReference>
<dbReference type="GO" id="GO:0005524">
    <property type="term" value="F:ATP binding"/>
    <property type="evidence" value="ECO:0007669"/>
    <property type="project" value="UniProtKB-KW"/>
</dbReference>
<dbReference type="GO" id="GO:0009102">
    <property type="term" value="P:biotin biosynthetic process"/>
    <property type="evidence" value="ECO:0007669"/>
    <property type="project" value="UniProtKB-UniRule"/>
</dbReference>
<reference evidence="12" key="1">
    <citation type="submission" date="2010-05" db="EMBL/GenBank/DDBJ databases">
        <authorList>
            <person name="Muzny D."/>
            <person name="Qin X."/>
            <person name="Buhay C."/>
            <person name="Dugan-Rocha S."/>
            <person name="Ding Y."/>
            <person name="Chen G."/>
            <person name="Hawes A."/>
            <person name="Holder M."/>
            <person name="Jhangiani S."/>
            <person name="Johnson A."/>
            <person name="Khan Z."/>
            <person name="Li Z."/>
            <person name="Liu W."/>
            <person name="Liu X."/>
            <person name="Perez L."/>
            <person name="Shen H."/>
            <person name="Wang Q."/>
            <person name="Watt J."/>
            <person name="Xi L."/>
            <person name="Xin Y."/>
            <person name="Zhou J."/>
            <person name="Deng J."/>
            <person name="Jiang H."/>
            <person name="Liu Y."/>
            <person name="Qu J."/>
            <person name="Song X.-Z."/>
            <person name="Zhang L."/>
            <person name="Villasana D."/>
            <person name="Johnson A."/>
            <person name="Liu J."/>
            <person name="Liyanage D."/>
            <person name="Lorensuhewa L."/>
            <person name="Robinson T."/>
            <person name="Song A."/>
            <person name="Song B.-B."/>
            <person name="Dinh H."/>
            <person name="Thornton R."/>
            <person name="Coyle M."/>
            <person name="Francisco L."/>
            <person name="Jackson L."/>
            <person name="Javaid M."/>
            <person name="Korchina V."/>
            <person name="Kovar C."/>
            <person name="Mata R."/>
            <person name="Mathew T."/>
            <person name="Ngo R."/>
            <person name="Nguyen L."/>
            <person name="Nguyen N."/>
            <person name="Okwuonu G."/>
            <person name="Ongeri F."/>
            <person name="Pham C."/>
            <person name="Simmons D."/>
            <person name="Wilczek-Boney K."/>
            <person name="Hale W."/>
            <person name="Jakkamsetti A."/>
            <person name="Pham P."/>
            <person name="Ruth R."/>
            <person name="San Lucas F."/>
            <person name="Warren J."/>
            <person name="Zhang J."/>
            <person name="Zhao Z."/>
            <person name="Zhou C."/>
            <person name="Zhu D."/>
            <person name="Lee S."/>
            <person name="Bess C."/>
            <person name="Blankenburg K."/>
            <person name="Forbes L."/>
            <person name="Fu Q."/>
            <person name="Gubbala S."/>
            <person name="Hirani K."/>
            <person name="Jayaseelan J.C."/>
            <person name="Lara F."/>
            <person name="Munidasa M."/>
            <person name="Palculict T."/>
            <person name="Patil S."/>
            <person name="Pu L.-L."/>
            <person name="Saada N."/>
            <person name="Tang L."/>
            <person name="Weissenberger G."/>
            <person name="Zhu Y."/>
            <person name="Hemphill L."/>
            <person name="Shang Y."/>
            <person name="Youmans B."/>
            <person name="Ayvaz T."/>
            <person name="Ross M."/>
            <person name="Santibanez J."/>
            <person name="Aqrawi P."/>
            <person name="Gross S."/>
            <person name="Joshi V."/>
            <person name="Fowler G."/>
            <person name="Nazareth L."/>
            <person name="Reid J."/>
            <person name="Worley K."/>
            <person name="Petrosino J."/>
            <person name="Highlander S."/>
            <person name="Gibbs R."/>
        </authorList>
    </citation>
    <scope>NUCLEOTIDE SEQUENCE [LARGE SCALE GENOMIC DNA]</scope>
    <source>
        <strain evidence="12">MN8</strain>
    </source>
</reference>
<dbReference type="EC" id="6.2.1.14" evidence="4 11"/>
<dbReference type="HAMAP" id="MF_00668">
    <property type="entry name" value="BioW"/>
    <property type="match status" value="1"/>
</dbReference>
<evidence type="ECO:0000256" key="2">
    <source>
        <dbReference type="ARBA" id="ARBA00005075"/>
    </source>
</evidence>
<keyword evidence="5 11" id="KW-0436">Ligase</keyword>
<evidence type="ECO:0000313" key="12">
    <source>
        <dbReference type="EMBL" id="EFH96719.1"/>
    </source>
</evidence>
<evidence type="ECO:0000256" key="10">
    <source>
        <dbReference type="ARBA" id="ARBA00049553"/>
    </source>
</evidence>
<comment type="subunit">
    <text evidence="3 11">Homodimer.</text>
</comment>
<evidence type="ECO:0000256" key="5">
    <source>
        <dbReference type="ARBA" id="ARBA00022598"/>
    </source>
</evidence>
<dbReference type="GO" id="GO:0000287">
    <property type="term" value="F:magnesium ion binding"/>
    <property type="evidence" value="ECO:0007669"/>
    <property type="project" value="UniProtKB-UniRule"/>
</dbReference>
<sequence>MKFCIKKIEVIVMYSIKMRSSNQDIHISGAETICEFDKIEQTVQRFYNKGFFHENGQPDFLNIKIQKIMEPIKQIKALQIIEDDKANLQHLTQKCGVTEQALNQGMTYIKNETVYTGAIILSAISGKRLDSFGHRGIRATHFSFEDINNKGDLNERVTDALAIASCINAHPYVKGELCVSDDLTYTTGYFASAKIGYHRLFDIKPVNTRYGGRIIFVDDRIDLNHYILFLESTPKQVVYETV</sequence>
<evidence type="ECO:0000256" key="7">
    <source>
        <dbReference type="ARBA" id="ARBA00022756"/>
    </source>
</evidence>
<name>A0A0E1XBF8_STAAU</name>
<comment type="caution">
    <text evidence="12">The sequence shown here is derived from an EMBL/GenBank/DDBJ whole genome shotgun (WGS) entry which is preliminary data.</text>
</comment>
<dbReference type="InterPro" id="IPR005499">
    <property type="entry name" value="BioW"/>
</dbReference>
<dbReference type="UniPathway" id="UPA00999">
    <property type="reaction ID" value="UER00351"/>
</dbReference>
<keyword evidence="6 11" id="KW-0547">Nucleotide-binding</keyword>
<comment type="pathway">
    <text evidence="2 11">Metabolic intermediate metabolism; pimeloyl-CoA biosynthesis; pimeloyl-CoA from pimelate: step 1/1.</text>
</comment>
<accession>A0A0E1XBF8</accession>
<dbReference type="Pfam" id="PF03744">
    <property type="entry name" value="BioW"/>
    <property type="match status" value="1"/>
</dbReference>
<organism evidence="12">
    <name type="scientific">Staphylococcus aureus subsp. aureus MN8</name>
    <dbReference type="NCBI Taxonomy" id="548470"/>
    <lineage>
        <taxon>Bacteria</taxon>
        <taxon>Bacillati</taxon>
        <taxon>Bacillota</taxon>
        <taxon>Bacilli</taxon>
        <taxon>Bacillales</taxon>
        <taxon>Staphylococcaceae</taxon>
        <taxon>Staphylococcus</taxon>
    </lineage>
</organism>
<comment type="similarity">
    <text evidence="11">Belongs to the BioW family.</text>
</comment>
<evidence type="ECO:0000256" key="11">
    <source>
        <dbReference type="HAMAP-Rule" id="MF_00668"/>
    </source>
</evidence>
<dbReference type="GO" id="GO:0042410">
    <property type="term" value="F:6-carboxyhexanoate-CoA ligase activity"/>
    <property type="evidence" value="ECO:0007669"/>
    <property type="project" value="UniProtKB-UniRule"/>
</dbReference>
<keyword evidence="9 11" id="KW-0460">Magnesium</keyword>
<evidence type="ECO:0000256" key="8">
    <source>
        <dbReference type="ARBA" id="ARBA00022840"/>
    </source>
</evidence>
<evidence type="ECO:0000256" key="9">
    <source>
        <dbReference type="ARBA" id="ARBA00022842"/>
    </source>
</evidence>
<evidence type="ECO:0000256" key="6">
    <source>
        <dbReference type="ARBA" id="ARBA00022741"/>
    </source>
</evidence>
<dbReference type="AlphaFoldDB" id="A0A0E1XBF8"/>
<evidence type="ECO:0000256" key="1">
    <source>
        <dbReference type="ARBA" id="ARBA00001946"/>
    </source>
</evidence>